<dbReference type="RefSeq" id="XP_007693028.1">
    <property type="nucleotide sequence ID" value="XM_007694838.1"/>
</dbReference>
<name>W6YY19_COCMI</name>
<accession>W6YY19</accession>
<dbReference type="Proteomes" id="UP000054032">
    <property type="component" value="Unassembled WGS sequence"/>
</dbReference>
<gene>
    <name evidence="2" type="ORF">COCMIDRAFT_108773</name>
</gene>
<evidence type="ECO:0000313" key="3">
    <source>
        <dbReference type="Proteomes" id="UP000054032"/>
    </source>
</evidence>
<reference evidence="2 3" key="1">
    <citation type="journal article" date="2013" name="PLoS Genet.">
        <title>Comparative genome structure, secondary metabolite, and effector coding capacity across Cochliobolus pathogens.</title>
        <authorList>
            <person name="Condon B.J."/>
            <person name="Leng Y."/>
            <person name="Wu D."/>
            <person name="Bushley K.E."/>
            <person name="Ohm R.A."/>
            <person name="Otillar R."/>
            <person name="Martin J."/>
            <person name="Schackwitz W."/>
            <person name="Grimwood J."/>
            <person name="MohdZainudin N."/>
            <person name="Xue C."/>
            <person name="Wang R."/>
            <person name="Manning V.A."/>
            <person name="Dhillon B."/>
            <person name="Tu Z.J."/>
            <person name="Steffenson B.J."/>
            <person name="Salamov A."/>
            <person name="Sun H."/>
            <person name="Lowry S."/>
            <person name="LaButti K."/>
            <person name="Han J."/>
            <person name="Copeland A."/>
            <person name="Lindquist E."/>
            <person name="Barry K."/>
            <person name="Schmutz J."/>
            <person name="Baker S.E."/>
            <person name="Ciuffetti L.M."/>
            <person name="Grigoriev I.V."/>
            <person name="Zhong S."/>
            <person name="Turgeon B.G."/>
        </authorList>
    </citation>
    <scope>NUCLEOTIDE SEQUENCE [LARGE SCALE GENOMIC DNA]</scope>
    <source>
        <strain evidence="2 3">ATCC 44560</strain>
    </source>
</reference>
<dbReference type="EMBL" id="KI964164">
    <property type="protein sequence ID" value="EUC40454.1"/>
    <property type="molecule type" value="Genomic_DNA"/>
</dbReference>
<proteinExistence type="predicted"/>
<feature type="non-terminal residue" evidence="2">
    <location>
        <position position="1"/>
    </location>
</feature>
<dbReference type="HOGENOM" id="CLU_1805829_0_0_1"/>
<dbReference type="GeneID" id="19119307"/>
<protein>
    <submittedName>
        <fullName evidence="2">Uncharacterized protein</fullName>
    </submittedName>
</protein>
<sequence>LPLLLCTHRLAMAVVGDVRTCDASKACKATRGSLPASSLAAVHVKGVKEATCASFLKPLPGTCNSLDKSCRNKQADASTRLVCSSEHMAVVDSGDGDGGCNRGQERTFWVKCREGVDSPERSPAPLGCYTSEHYHPNLSQQRT</sequence>
<organism evidence="2 3">
    <name type="scientific">Bipolaris oryzae ATCC 44560</name>
    <dbReference type="NCBI Taxonomy" id="930090"/>
    <lineage>
        <taxon>Eukaryota</taxon>
        <taxon>Fungi</taxon>
        <taxon>Dikarya</taxon>
        <taxon>Ascomycota</taxon>
        <taxon>Pezizomycotina</taxon>
        <taxon>Dothideomycetes</taxon>
        <taxon>Pleosporomycetidae</taxon>
        <taxon>Pleosporales</taxon>
        <taxon>Pleosporineae</taxon>
        <taxon>Pleosporaceae</taxon>
        <taxon>Bipolaris</taxon>
    </lineage>
</organism>
<evidence type="ECO:0000313" key="2">
    <source>
        <dbReference type="EMBL" id="EUC40454.1"/>
    </source>
</evidence>
<evidence type="ECO:0000256" key="1">
    <source>
        <dbReference type="SAM" id="MobiDB-lite"/>
    </source>
</evidence>
<keyword evidence="3" id="KW-1185">Reference proteome</keyword>
<dbReference type="AlphaFoldDB" id="W6YY19"/>
<feature type="region of interest" description="Disordered" evidence="1">
    <location>
        <begin position="119"/>
        <end position="143"/>
    </location>
</feature>
<dbReference type="KEGG" id="bor:COCMIDRAFT_108773"/>